<gene>
    <name evidence="2" type="ORF">SK642_1379</name>
</gene>
<keyword evidence="1" id="KW-0812">Transmembrane</keyword>
<dbReference type="EMBL" id="JPFW01000008">
    <property type="protein sequence ID" value="KEQ40121.1"/>
    <property type="molecule type" value="Genomic_DNA"/>
</dbReference>
<reference evidence="2 3" key="1">
    <citation type="submission" date="2014-05" db="EMBL/GenBank/DDBJ databases">
        <authorList>
            <person name="Daugherty S.C."/>
            <person name="Tallon L.J."/>
            <person name="Sadzewicz L."/>
            <person name="Kilian M."/>
            <person name="Tettelin H."/>
        </authorList>
    </citation>
    <scope>NUCLEOTIDE SEQUENCE [LARGE SCALE GENOMIC DNA]</scope>
    <source>
        <strain evidence="2 3">SK642</strain>
    </source>
</reference>
<dbReference type="PATRIC" id="fig|28037.97.peg.1317"/>
<dbReference type="Proteomes" id="UP000028030">
    <property type="component" value="Unassembled WGS sequence"/>
</dbReference>
<feature type="transmembrane region" description="Helical" evidence="1">
    <location>
        <begin position="21"/>
        <end position="41"/>
    </location>
</feature>
<evidence type="ECO:0000313" key="3">
    <source>
        <dbReference type="Proteomes" id="UP000028030"/>
    </source>
</evidence>
<evidence type="ECO:0000256" key="1">
    <source>
        <dbReference type="SAM" id="Phobius"/>
    </source>
</evidence>
<feature type="transmembrane region" description="Helical" evidence="1">
    <location>
        <begin position="93"/>
        <end position="110"/>
    </location>
</feature>
<name>A0A081QAZ8_STRMT</name>
<feature type="transmembrane region" description="Helical" evidence="1">
    <location>
        <begin position="154"/>
        <end position="174"/>
    </location>
</feature>
<accession>A0A081QAZ8</accession>
<organism evidence="2 3">
    <name type="scientific">Streptococcus mitis</name>
    <dbReference type="NCBI Taxonomy" id="28037"/>
    <lineage>
        <taxon>Bacteria</taxon>
        <taxon>Bacillati</taxon>
        <taxon>Bacillota</taxon>
        <taxon>Bacilli</taxon>
        <taxon>Lactobacillales</taxon>
        <taxon>Streptococcaceae</taxon>
        <taxon>Streptococcus</taxon>
        <taxon>Streptococcus mitis group</taxon>
    </lineage>
</organism>
<keyword evidence="1" id="KW-1133">Transmembrane helix</keyword>
<evidence type="ECO:0000313" key="2">
    <source>
        <dbReference type="EMBL" id="KEQ40121.1"/>
    </source>
</evidence>
<protein>
    <submittedName>
        <fullName evidence="2">Putative membrane protein</fullName>
    </submittedName>
</protein>
<proteinExistence type="predicted"/>
<feature type="transmembrane region" description="Helical" evidence="1">
    <location>
        <begin position="183"/>
        <end position="199"/>
    </location>
</feature>
<dbReference type="AlphaFoldDB" id="A0A081QAZ8"/>
<comment type="caution">
    <text evidence="2">The sequence shown here is derived from an EMBL/GenBank/DDBJ whole genome shotgun (WGS) entry which is preliminary data.</text>
</comment>
<feature type="transmembrane region" description="Helical" evidence="1">
    <location>
        <begin position="122"/>
        <end position="142"/>
    </location>
</feature>
<sequence length="283" mass="33249">MISALFLMIFYSFRMRKELRFHIWLQTFYVVVGIVFVNILWKAHVSYVFIAGNKSKHSFSLVSYKENLLDKGKSKIIEIMFQYAQRIFSFDNIILILLVLIGGVLIYCILAKKKILGIELVVFPSLTYIIYHLNLLAMYIVSMPYDEAKNLDSFSRYNMTIVLFVLGIMVIYSLKYSVQLSKYFLYMLSIVLIAVAFINKEAFNQFITGKFTADRYRIEERLRSVSYKKGIPTVVQIKRKSLSKGYLWFLLRYDLHTTDVTVDYLDEEISNNRESVQVLTIDY</sequence>
<keyword evidence="1" id="KW-0472">Membrane</keyword>